<gene>
    <name evidence="2" type="ORF">VP02_00295</name>
</gene>
<reference evidence="2 3" key="1">
    <citation type="submission" date="2015-03" db="EMBL/GenBank/DDBJ databases">
        <title>Pseudomonas fluorescens 1855-344 Genome sequencing and assembly.</title>
        <authorList>
            <person name="Eng W.W.H."/>
            <person name="Gan H.M."/>
            <person name="Savka M.A."/>
        </authorList>
    </citation>
    <scope>NUCLEOTIDE SEQUENCE [LARGE SCALE GENOMIC DNA]</scope>
    <source>
        <strain evidence="2 3">1855-344</strain>
    </source>
</reference>
<name>A0A0F4XWU8_9PSED</name>
<keyword evidence="1" id="KW-0175">Coiled coil</keyword>
<dbReference type="EMBL" id="JZXC01000001">
    <property type="protein sequence ID" value="KKA09843.1"/>
    <property type="molecule type" value="Genomic_DNA"/>
</dbReference>
<comment type="caution">
    <text evidence="2">The sequence shown here is derived from an EMBL/GenBank/DDBJ whole genome shotgun (WGS) entry which is preliminary data.</text>
</comment>
<evidence type="ECO:0000256" key="1">
    <source>
        <dbReference type="SAM" id="Coils"/>
    </source>
</evidence>
<dbReference type="PATRIC" id="fig|132476.4.peg.63"/>
<dbReference type="AlphaFoldDB" id="A0A0F4XWU8"/>
<accession>A0A0F4XWU8</accession>
<sequence length="396" mass="45208">MYTLVSFTIAELFEKVWETSMVKLAQDIGVSDVAVAKACRKAGIPLPGRGYWAKQEKQRPRKPKLPAIEGVIQFQVLGRAPLPAANNAEPNSPTVQRMIEVPSQLTEPHALVSQWLKSAKAAKLRDGYLDYAGKRVLNAMISSSLIERCAILFDALIKEGEAEGYAWKINAEGKTIVTVNDEPIAVRLVERLDKHPMPPPPPPKRRPGAPWEPDFMSLRRPQFEWTSTGELTFQIEARMDYGERKNWKDTKTAPLEKKLPSILSGLTSASISIKALREKEEARNREWAENEKRRLERVREAEIQRRLRRSLVKHTECWERAERLRAFIKSVEDSLKSASLADPEMAQRWIDWAHKQADLLDPLQENLAQITNLDVQLESWFSGSHYGQVEKGWWSE</sequence>
<feature type="coiled-coil region" evidence="1">
    <location>
        <begin position="278"/>
        <end position="305"/>
    </location>
</feature>
<proteinExistence type="predicted"/>
<evidence type="ECO:0000313" key="3">
    <source>
        <dbReference type="Proteomes" id="UP000033662"/>
    </source>
</evidence>
<evidence type="ECO:0000313" key="2">
    <source>
        <dbReference type="EMBL" id="KKA09843.1"/>
    </source>
</evidence>
<protein>
    <submittedName>
        <fullName evidence="2">Uncharacterized protein</fullName>
    </submittedName>
</protein>
<organism evidence="2 3">
    <name type="scientific">Pseudomonas kilonensis</name>
    <dbReference type="NCBI Taxonomy" id="132476"/>
    <lineage>
        <taxon>Bacteria</taxon>
        <taxon>Pseudomonadati</taxon>
        <taxon>Pseudomonadota</taxon>
        <taxon>Gammaproteobacteria</taxon>
        <taxon>Pseudomonadales</taxon>
        <taxon>Pseudomonadaceae</taxon>
        <taxon>Pseudomonas</taxon>
    </lineage>
</organism>
<dbReference type="Proteomes" id="UP000033662">
    <property type="component" value="Unassembled WGS sequence"/>
</dbReference>
<dbReference type="OrthoDB" id="9777694at2"/>